<dbReference type="Gene3D" id="2.60.200.20">
    <property type="match status" value="1"/>
</dbReference>
<organism evidence="9">
    <name type="scientific">Rhizopus microsporus var. microsporus</name>
    <dbReference type="NCBI Taxonomy" id="86635"/>
    <lineage>
        <taxon>Eukaryota</taxon>
        <taxon>Fungi</taxon>
        <taxon>Fungi incertae sedis</taxon>
        <taxon>Mucoromycota</taxon>
        <taxon>Mucoromycotina</taxon>
        <taxon>Mucoromycetes</taxon>
        <taxon>Mucorales</taxon>
        <taxon>Mucorineae</taxon>
        <taxon>Rhizopodaceae</taxon>
        <taxon>Rhizopus</taxon>
    </lineage>
</organism>
<evidence type="ECO:0000256" key="4">
    <source>
        <dbReference type="ARBA" id="ARBA00022786"/>
    </source>
</evidence>
<dbReference type="VEuPathDB" id="FungiDB:BCV72DRAFT_219948"/>
<evidence type="ECO:0000256" key="6">
    <source>
        <dbReference type="PROSITE-ProRule" id="PRU00175"/>
    </source>
</evidence>
<dbReference type="InterPro" id="IPR013083">
    <property type="entry name" value="Znf_RING/FYVE/PHD"/>
</dbReference>
<accession>A0A1X0RHA6</accession>
<dbReference type="SMART" id="SM00184">
    <property type="entry name" value="RING"/>
    <property type="match status" value="1"/>
</dbReference>
<dbReference type="Pfam" id="PF17123">
    <property type="entry name" value="zf-RING_11"/>
    <property type="match status" value="1"/>
</dbReference>
<dbReference type="PROSITE" id="PS50089">
    <property type="entry name" value="ZF_RING_2"/>
    <property type="match status" value="1"/>
</dbReference>
<evidence type="ECO:0000259" key="8">
    <source>
        <dbReference type="PROSITE" id="PS50089"/>
    </source>
</evidence>
<dbReference type="PANTHER" id="PTHR15067:SF7">
    <property type="entry name" value="E3 UBIQUITIN-PROTEIN LIGASE DMA1-RELATED"/>
    <property type="match status" value="1"/>
</dbReference>
<dbReference type="GO" id="GO:0008270">
    <property type="term" value="F:zinc ion binding"/>
    <property type="evidence" value="ECO:0007669"/>
    <property type="project" value="UniProtKB-KW"/>
</dbReference>
<dbReference type="Proteomes" id="UP000242414">
    <property type="component" value="Unassembled WGS sequence"/>
</dbReference>
<evidence type="ECO:0000256" key="1">
    <source>
        <dbReference type="ARBA" id="ARBA00022679"/>
    </source>
</evidence>
<dbReference type="GO" id="GO:0005829">
    <property type="term" value="C:cytosol"/>
    <property type="evidence" value="ECO:0007669"/>
    <property type="project" value="TreeGrafter"/>
</dbReference>
<evidence type="ECO:0000256" key="3">
    <source>
        <dbReference type="ARBA" id="ARBA00022771"/>
    </source>
</evidence>
<dbReference type="PROSITE" id="PS50006">
    <property type="entry name" value="FHA_DOMAIN"/>
    <property type="match status" value="1"/>
</dbReference>
<dbReference type="GO" id="GO:0000151">
    <property type="term" value="C:ubiquitin ligase complex"/>
    <property type="evidence" value="ECO:0007669"/>
    <property type="project" value="TreeGrafter"/>
</dbReference>
<dbReference type="InterPro" id="IPR008984">
    <property type="entry name" value="SMAD_FHA_dom_sf"/>
</dbReference>
<dbReference type="Pfam" id="PF00498">
    <property type="entry name" value="FHA"/>
    <property type="match status" value="1"/>
</dbReference>
<dbReference type="InterPro" id="IPR000253">
    <property type="entry name" value="FHA_dom"/>
</dbReference>
<dbReference type="GO" id="GO:0032153">
    <property type="term" value="C:cell division site"/>
    <property type="evidence" value="ECO:0007669"/>
    <property type="project" value="TreeGrafter"/>
</dbReference>
<keyword evidence="2" id="KW-0479">Metal-binding</keyword>
<evidence type="ECO:0008006" key="10">
    <source>
        <dbReference type="Google" id="ProtNLM"/>
    </source>
</evidence>
<dbReference type="SUPFAM" id="SSF49879">
    <property type="entry name" value="SMAD/FHA domain"/>
    <property type="match status" value="1"/>
</dbReference>
<dbReference type="PANTHER" id="PTHR15067">
    <property type="entry name" value="E3 UBIQUITIN-PROTEIN LIGASE RNF8"/>
    <property type="match status" value="1"/>
</dbReference>
<dbReference type="GO" id="GO:0061630">
    <property type="term" value="F:ubiquitin protein ligase activity"/>
    <property type="evidence" value="ECO:0007669"/>
    <property type="project" value="TreeGrafter"/>
</dbReference>
<dbReference type="SUPFAM" id="SSF57850">
    <property type="entry name" value="RING/U-box"/>
    <property type="match status" value="1"/>
</dbReference>
<gene>
    <name evidence="9" type="ORF">BCV72DRAFT_219948</name>
</gene>
<evidence type="ECO:0000313" key="9">
    <source>
        <dbReference type="EMBL" id="ORE11417.1"/>
    </source>
</evidence>
<protein>
    <recommendedName>
        <fullName evidence="10">SMAD/FHA domain-containing protein</fullName>
    </recommendedName>
</protein>
<dbReference type="GO" id="GO:0006511">
    <property type="term" value="P:ubiquitin-dependent protein catabolic process"/>
    <property type="evidence" value="ECO:0007669"/>
    <property type="project" value="TreeGrafter"/>
</dbReference>
<evidence type="ECO:0000259" key="7">
    <source>
        <dbReference type="PROSITE" id="PS50006"/>
    </source>
</evidence>
<evidence type="ECO:0000256" key="5">
    <source>
        <dbReference type="ARBA" id="ARBA00022833"/>
    </source>
</evidence>
<sequence length="237" mass="27188">MPFEDQQLSIRVTPFTDSGRTLVFPVIECTLEEDHIIRVGRYASNKRQSSSFWPFRSKVVSRHHAEICTKQGRVYIRDTRSSSGTFLNNKRLCSAGECSELFELKNNDIVQLGIDYQGGTEEHFRCVRMRIQLIKPKASVDNFNLKAHESLQNLTTRIQTEDIHVDECCICLYAIAPFQALFVAPCSHKFHYKCTRPLLNNHPAFTCPLCRHYSELNADVSVDVEEVKAMLKSLKES</sequence>
<dbReference type="EMBL" id="KV921857">
    <property type="protein sequence ID" value="ORE11417.1"/>
    <property type="molecule type" value="Genomic_DNA"/>
</dbReference>
<keyword evidence="1" id="KW-0808">Transferase</keyword>
<dbReference type="Gene3D" id="3.30.40.10">
    <property type="entry name" value="Zinc/RING finger domain, C3HC4 (zinc finger)"/>
    <property type="match status" value="1"/>
</dbReference>
<keyword evidence="4" id="KW-0833">Ubl conjugation pathway</keyword>
<dbReference type="AlphaFoldDB" id="A0A1X0RHA6"/>
<dbReference type="GO" id="GO:0016567">
    <property type="term" value="P:protein ubiquitination"/>
    <property type="evidence" value="ECO:0007669"/>
    <property type="project" value="TreeGrafter"/>
</dbReference>
<proteinExistence type="predicted"/>
<dbReference type="OrthoDB" id="687730at2759"/>
<reference evidence="9" key="1">
    <citation type="journal article" date="2016" name="Proc. Natl. Acad. Sci. U.S.A.">
        <title>Lipid metabolic changes in an early divergent fungus govern the establishment of a mutualistic symbiosis with endobacteria.</title>
        <authorList>
            <person name="Lastovetsky O.A."/>
            <person name="Gaspar M.L."/>
            <person name="Mondo S.J."/>
            <person name="LaButti K.M."/>
            <person name="Sandor L."/>
            <person name="Grigoriev I.V."/>
            <person name="Henry S.A."/>
            <person name="Pawlowska T.E."/>
        </authorList>
    </citation>
    <scope>NUCLEOTIDE SEQUENCE [LARGE SCALE GENOMIC DNA]</scope>
    <source>
        <strain evidence="9">ATCC 52814</strain>
    </source>
</reference>
<dbReference type="SMART" id="SM00240">
    <property type="entry name" value="FHA"/>
    <property type="match status" value="1"/>
</dbReference>
<dbReference type="InterPro" id="IPR001841">
    <property type="entry name" value="Znf_RING"/>
</dbReference>
<evidence type="ECO:0000256" key="2">
    <source>
        <dbReference type="ARBA" id="ARBA00022723"/>
    </source>
</evidence>
<keyword evidence="3 6" id="KW-0863">Zinc-finger</keyword>
<feature type="domain" description="FHA" evidence="7">
    <location>
        <begin position="37"/>
        <end position="92"/>
    </location>
</feature>
<name>A0A1X0RHA6_RHIZD</name>
<feature type="domain" description="RING-type" evidence="8">
    <location>
        <begin position="168"/>
        <end position="211"/>
    </location>
</feature>
<keyword evidence="5" id="KW-0862">Zinc</keyword>